<evidence type="ECO:0000313" key="7">
    <source>
        <dbReference type="Proteomes" id="UP000284434"/>
    </source>
</evidence>
<dbReference type="InterPro" id="IPR010099">
    <property type="entry name" value="SDR39U1"/>
</dbReference>
<evidence type="ECO:0000259" key="2">
    <source>
        <dbReference type="Pfam" id="PF01370"/>
    </source>
</evidence>
<evidence type="ECO:0000259" key="3">
    <source>
        <dbReference type="Pfam" id="PF08338"/>
    </source>
</evidence>
<dbReference type="Gene3D" id="3.40.50.720">
    <property type="entry name" value="NAD(P)-binding Rossmann-like Domain"/>
    <property type="match status" value="1"/>
</dbReference>
<dbReference type="InterPro" id="IPR036291">
    <property type="entry name" value="NAD(P)-bd_dom_sf"/>
</dbReference>
<accession>A0A413I8I9</accession>
<evidence type="ECO:0000313" key="4">
    <source>
        <dbReference type="EMBL" id="RGV30670.1"/>
    </source>
</evidence>
<sequence length="304" mass="33899">MRNNDCSKTLLSYFRSTQKNKQMKIAISGATGFIGTHLTRYLSGQGHEVTGLGRKWFGRGNADHLAKLMEGMDVVINLAGAPVNHRWTTAYKQELYDSRIIPTRMLVDAINRTDRVRLFISASAVGYYPSRGCYDEYSHVKSDGFLAGLCRAWEAEAGLIRKSARLIITRFGVVLSPEGGAFLQLIRPLQSRLATVIGSGNQPFTWIALTDLIGAMGFVIDQPGWSGVFNFVTPEQTTNAAFTAALARRYHARLTVKLPTVFFRLFYGEGAVLLTEGQCVKPTRLLEKEFQFQAPTVEAFFKRI</sequence>
<dbReference type="Pfam" id="PF01370">
    <property type="entry name" value="Epimerase"/>
    <property type="match status" value="1"/>
</dbReference>
<dbReference type="InterPro" id="IPR001509">
    <property type="entry name" value="Epimerase_deHydtase"/>
</dbReference>
<dbReference type="EMBL" id="QSCO01000024">
    <property type="protein sequence ID" value="RGY04500.1"/>
    <property type="molecule type" value="Genomic_DNA"/>
</dbReference>
<evidence type="ECO:0000313" key="5">
    <source>
        <dbReference type="EMBL" id="RGY04500.1"/>
    </source>
</evidence>
<dbReference type="EMBL" id="QRYW01000001">
    <property type="protein sequence ID" value="RGV30670.1"/>
    <property type="molecule type" value="Genomic_DNA"/>
</dbReference>
<comment type="caution">
    <text evidence="5">The sequence shown here is derived from an EMBL/GenBank/DDBJ whole genome shotgun (WGS) entry which is preliminary data.</text>
</comment>
<dbReference type="NCBIfam" id="TIGR01777">
    <property type="entry name" value="yfcH"/>
    <property type="match status" value="1"/>
</dbReference>
<evidence type="ECO:0000256" key="1">
    <source>
        <dbReference type="ARBA" id="ARBA00009353"/>
    </source>
</evidence>
<feature type="domain" description="NAD-dependent epimerase/dehydratase" evidence="2">
    <location>
        <begin position="25"/>
        <end position="223"/>
    </location>
</feature>
<name>A0A413I8I9_9BACT</name>
<proteinExistence type="inferred from homology"/>
<dbReference type="SUPFAM" id="SSF51735">
    <property type="entry name" value="NAD(P)-binding Rossmann-fold domains"/>
    <property type="match status" value="1"/>
</dbReference>
<dbReference type="PANTHER" id="PTHR11092">
    <property type="entry name" value="SUGAR NUCLEOTIDE EPIMERASE RELATED"/>
    <property type="match status" value="1"/>
</dbReference>
<protein>
    <submittedName>
        <fullName evidence="5">TIGR01777 family protein</fullName>
    </submittedName>
</protein>
<evidence type="ECO:0000313" key="6">
    <source>
        <dbReference type="Proteomes" id="UP000283426"/>
    </source>
</evidence>
<dbReference type="Pfam" id="PF08338">
    <property type="entry name" value="DUF1731"/>
    <property type="match status" value="1"/>
</dbReference>
<dbReference type="Proteomes" id="UP000284434">
    <property type="component" value="Unassembled WGS sequence"/>
</dbReference>
<gene>
    <name evidence="4" type="ORF">DWW24_00990</name>
    <name evidence="5" type="ORF">DXA53_15535</name>
</gene>
<dbReference type="Proteomes" id="UP000283426">
    <property type="component" value="Unassembled WGS sequence"/>
</dbReference>
<comment type="similarity">
    <text evidence="1">Belongs to the NAD(P)-dependent epimerase/dehydratase family. SDR39U1 subfamily.</text>
</comment>
<reference evidence="6 7" key="1">
    <citation type="submission" date="2018-08" db="EMBL/GenBank/DDBJ databases">
        <title>A genome reference for cultivated species of the human gut microbiota.</title>
        <authorList>
            <person name="Zou Y."/>
            <person name="Xue W."/>
            <person name="Luo G."/>
        </authorList>
    </citation>
    <scope>NUCLEOTIDE SEQUENCE [LARGE SCALE GENOMIC DNA]</scope>
    <source>
        <strain evidence="4 6">AF14-6AC</strain>
        <strain evidence="5 7">OF03-11</strain>
    </source>
</reference>
<feature type="domain" description="DUF1731" evidence="3">
    <location>
        <begin position="259"/>
        <end position="303"/>
    </location>
</feature>
<organism evidence="5 7">
    <name type="scientific">Odoribacter splanchnicus</name>
    <dbReference type="NCBI Taxonomy" id="28118"/>
    <lineage>
        <taxon>Bacteria</taxon>
        <taxon>Pseudomonadati</taxon>
        <taxon>Bacteroidota</taxon>
        <taxon>Bacteroidia</taxon>
        <taxon>Bacteroidales</taxon>
        <taxon>Odoribacteraceae</taxon>
        <taxon>Odoribacter</taxon>
    </lineage>
</organism>
<dbReference type="AlphaFoldDB" id="A0A413I8I9"/>
<dbReference type="InterPro" id="IPR013549">
    <property type="entry name" value="DUF1731"/>
</dbReference>
<dbReference type="PANTHER" id="PTHR11092:SF0">
    <property type="entry name" value="EPIMERASE FAMILY PROTEIN SDR39U1"/>
    <property type="match status" value="1"/>
</dbReference>